<evidence type="ECO:0000259" key="1">
    <source>
        <dbReference type="Pfam" id="PF03372"/>
    </source>
</evidence>
<reference evidence="2" key="1">
    <citation type="submission" date="2019-08" db="EMBL/GenBank/DDBJ databases">
        <authorList>
            <person name="Kucharzyk K."/>
            <person name="Murdoch R.W."/>
            <person name="Higgins S."/>
            <person name="Loffler F."/>
        </authorList>
    </citation>
    <scope>NUCLEOTIDE SEQUENCE</scope>
</reference>
<protein>
    <recommendedName>
        <fullName evidence="1">Endonuclease/exonuclease/phosphatase domain-containing protein</fullName>
    </recommendedName>
</protein>
<dbReference type="AlphaFoldDB" id="A0A645HHE7"/>
<accession>A0A645HHE7</accession>
<name>A0A645HHE7_9ZZZZ</name>
<dbReference type="InterPro" id="IPR005135">
    <property type="entry name" value="Endo/exonuclease/phosphatase"/>
</dbReference>
<dbReference type="InterPro" id="IPR036691">
    <property type="entry name" value="Endo/exonu/phosph_ase_sf"/>
</dbReference>
<feature type="domain" description="Endonuclease/exonuclease/phosphatase" evidence="1">
    <location>
        <begin position="4"/>
        <end position="78"/>
    </location>
</feature>
<dbReference type="Pfam" id="PF03372">
    <property type="entry name" value="Exo_endo_phos"/>
    <property type="match status" value="1"/>
</dbReference>
<gene>
    <name evidence="2" type="ORF">SDC9_182588</name>
</gene>
<proteinExistence type="predicted"/>
<dbReference type="GO" id="GO:0003824">
    <property type="term" value="F:catalytic activity"/>
    <property type="evidence" value="ECO:0007669"/>
    <property type="project" value="InterPro"/>
</dbReference>
<dbReference type="SUPFAM" id="SSF56219">
    <property type="entry name" value="DNase I-like"/>
    <property type="match status" value="1"/>
</dbReference>
<dbReference type="Gene3D" id="3.60.10.10">
    <property type="entry name" value="Endonuclease/exonuclease/phosphatase"/>
    <property type="match status" value="1"/>
</dbReference>
<organism evidence="2">
    <name type="scientific">bioreactor metagenome</name>
    <dbReference type="NCBI Taxonomy" id="1076179"/>
    <lineage>
        <taxon>unclassified sequences</taxon>
        <taxon>metagenomes</taxon>
        <taxon>ecological metagenomes</taxon>
    </lineage>
</organism>
<comment type="caution">
    <text evidence="2">The sequence shown here is derived from an EMBL/GenBank/DDBJ whole genome shotgun (WGS) entry which is preliminary data.</text>
</comment>
<evidence type="ECO:0000313" key="2">
    <source>
        <dbReference type="EMBL" id="MPN35093.1"/>
    </source>
</evidence>
<sequence length="88" mass="10177">MHDSNLPAIVCGDFNDTPMSYTYKNLAFHKRDSFRQAGKGFSATYSLMWPLLRIDYILYPAPYCSLSHKTPRIEYSDHYPVVSELIIP</sequence>
<dbReference type="EMBL" id="VSSQ01088479">
    <property type="protein sequence ID" value="MPN35093.1"/>
    <property type="molecule type" value="Genomic_DNA"/>
</dbReference>